<dbReference type="InterPro" id="IPR001075">
    <property type="entry name" value="NIF_FeS_clus_asmbl_NifU_C"/>
</dbReference>
<organism evidence="4 5">
    <name type="scientific">Desulfotomaculum nigrificans (strain DSM 14880 / VKM B-2319 / CO-1-SRB)</name>
    <name type="common">Desulfotomaculum carboxydivorans</name>
    <dbReference type="NCBI Taxonomy" id="868595"/>
    <lineage>
        <taxon>Bacteria</taxon>
        <taxon>Bacillati</taxon>
        <taxon>Bacillota</taxon>
        <taxon>Clostridia</taxon>
        <taxon>Eubacteriales</taxon>
        <taxon>Desulfotomaculaceae</taxon>
        <taxon>Desulfotomaculum</taxon>
    </lineage>
</organism>
<dbReference type="Gene3D" id="3.30.300.130">
    <property type="entry name" value="Fe-S cluster assembly (FSCA)"/>
    <property type="match status" value="1"/>
</dbReference>
<accession>F6B7H1</accession>
<dbReference type="PANTHER" id="PTHR11178:SF1">
    <property type="entry name" value="NFU1 IRON-SULFUR CLUSTER SCAFFOLD HOMOLOG, MITOCHONDRIAL"/>
    <property type="match status" value="1"/>
</dbReference>
<comment type="similarity">
    <text evidence="1">Belongs to the NifU family.</text>
</comment>
<name>F6B7H1_DESCC</name>
<feature type="domain" description="NIF system FeS cluster assembly NifU C-terminal" evidence="3">
    <location>
        <begin position="5"/>
        <end position="44"/>
    </location>
</feature>
<dbReference type="Proteomes" id="UP000009226">
    <property type="component" value="Chromosome"/>
</dbReference>
<dbReference type="Pfam" id="PF01106">
    <property type="entry name" value="NifU"/>
    <property type="match status" value="1"/>
</dbReference>
<gene>
    <name evidence="4" type="ordered locus">Desca_1677</name>
</gene>
<evidence type="ECO:0000256" key="1">
    <source>
        <dbReference type="ARBA" id="ARBA00006420"/>
    </source>
</evidence>
<dbReference type="GO" id="GO:0051536">
    <property type="term" value="F:iron-sulfur cluster binding"/>
    <property type="evidence" value="ECO:0007669"/>
    <property type="project" value="InterPro"/>
</dbReference>
<evidence type="ECO:0000256" key="2">
    <source>
        <dbReference type="ARBA" id="ARBA00049958"/>
    </source>
</evidence>
<dbReference type="PANTHER" id="PTHR11178">
    <property type="entry name" value="IRON-SULFUR CLUSTER SCAFFOLD PROTEIN NFU-RELATED"/>
    <property type="match status" value="1"/>
</dbReference>
<dbReference type="HOGENOM" id="CLU_3232601_0_0_9"/>
<evidence type="ECO:0000313" key="4">
    <source>
        <dbReference type="EMBL" id="AEF94525.1"/>
    </source>
</evidence>
<dbReference type="GO" id="GO:0005506">
    <property type="term" value="F:iron ion binding"/>
    <property type="evidence" value="ECO:0007669"/>
    <property type="project" value="InterPro"/>
</dbReference>
<dbReference type="AlphaFoldDB" id="F6B7H1"/>
<protein>
    <submittedName>
        <fullName evidence="4">Nitrogen-fixing NifU domain-containing protein</fullName>
    </submittedName>
</protein>
<dbReference type="STRING" id="868595.Desca_1677"/>
<dbReference type="EMBL" id="CP002736">
    <property type="protein sequence ID" value="AEF94525.1"/>
    <property type="molecule type" value="Genomic_DNA"/>
</dbReference>
<dbReference type="InterPro" id="IPR034904">
    <property type="entry name" value="FSCA_dom_sf"/>
</dbReference>
<reference evidence="4" key="1">
    <citation type="submission" date="2011-05" db="EMBL/GenBank/DDBJ databases">
        <title>Complete sequence of Desulfotomaculum carboxydivorans CO-1-SRB.</title>
        <authorList>
            <consortium name="US DOE Joint Genome Institute"/>
            <person name="Lucas S."/>
            <person name="Han J."/>
            <person name="Lapidus A."/>
            <person name="Cheng J.-F."/>
            <person name="Goodwin L."/>
            <person name="Pitluck S."/>
            <person name="Peters L."/>
            <person name="Mikhailova N."/>
            <person name="Lu M."/>
            <person name="Han C."/>
            <person name="Tapia R."/>
            <person name="Land M."/>
            <person name="Hauser L."/>
            <person name="Kyrpides N."/>
            <person name="Ivanova N."/>
            <person name="Pagani I."/>
            <person name="Stams A."/>
            <person name="Plugge C."/>
            <person name="Muyzer G."/>
            <person name="Kuever J."/>
            <person name="Parshina S."/>
            <person name="Ivanova A."/>
            <person name="Nazina T."/>
            <person name="Woyke T."/>
        </authorList>
    </citation>
    <scope>NUCLEOTIDE SEQUENCE [LARGE SCALE GENOMIC DNA]</scope>
    <source>
        <strain evidence="4">CO-1-SRB</strain>
    </source>
</reference>
<dbReference type="GO" id="GO:0016226">
    <property type="term" value="P:iron-sulfur cluster assembly"/>
    <property type="evidence" value="ECO:0007669"/>
    <property type="project" value="InterPro"/>
</dbReference>
<evidence type="ECO:0000313" key="5">
    <source>
        <dbReference type="Proteomes" id="UP000009226"/>
    </source>
</evidence>
<proteinExistence type="inferred from homology"/>
<keyword evidence="5" id="KW-1185">Reference proteome</keyword>
<sequence>MREKVKEALEKIRPFLQRDGGDVELVDVDDNGVVKVKLRGACGG</sequence>
<evidence type="ECO:0000259" key="3">
    <source>
        <dbReference type="Pfam" id="PF01106"/>
    </source>
</evidence>
<comment type="function">
    <text evidence="2">May be involved in the formation or repair of [Fe-S] clusters present in iron-sulfur proteins.</text>
</comment>
<dbReference type="eggNOG" id="COG0694">
    <property type="taxonomic scope" value="Bacteria"/>
</dbReference>
<dbReference type="SUPFAM" id="SSF117916">
    <property type="entry name" value="Fe-S cluster assembly (FSCA) domain-like"/>
    <property type="match status" value="1"/>
</dbReference>
<dbReference type="KEGG" id="dca:Desca_1677"/>